<evidence type="ECO:0000256" key="6">
    <source>
        <dbReference type="ARBA" id="ARBA00023163"/>
    </source>
</evidence>
<dbReference type="GO" id="GO:0006351">
    <property type="term" value="P:DNA-templated transcription"/>
    <property type="evidence" value="ECO:0007669"/>
    <property type="project" value="InterPro"/>
</dbReference>
<dbReference type="CDD" id="cd12148">
    <property type="entry name" value="fungal_TF_MHR"/>
    <property type="match status" value="1"/>
</dbReference>
<keyword evidence="5" id="KW-0238">DNA-binding</keyword>
<organism evidence="10 11">
    <name type="scientific">Phaeosphaeria nodorum (strain SN15 / ATCC MYA-4574 / FGSC 10173)</name>
    <name type="common">Glume blotch fungus</name>
    <name type="synonym">Parastagonospora nodorum</name>
    <dbReference type="NCBI Taxonomy" id="321614"/>
    <lineage>
        <taxon>Eukaryota</taxon>
        <taxon>Fungi</taxon>
        <taxon>Dikarya</taxon>
        <taxon>Ascomycota</taxon>
        <taxon>Pezizomycotina</taxon>
        <taxon>Dothideomycetes</taxon>
        <taxon>Pleosporomycetidae</taxon>
        <taxon>Pleosporales</taxon>
        <taxon>Pleosporineae</taxon>
        <taxon>Phaeosphaeriaceae</taxon>
        <taxon>Parastagonospora</taxon>
    </lineage>
</organism>
<evidence type="ECO:0000313" key="10">
    <source>
        <dbReference type="EMBL" id="QRC98819.1"/>
    </source>
</evidence>
<feature type="domain" description="Zn(2)-C6 fungal-type" evidence="9">
    <location>
        <begin position="17"/>
        <end position="47"/>
    </location>
</feature>
<name>A0A7U2I1Y1_PHANO</name>
<dbReference type="InterPro" id="IPR007219">
    <property type="entry name" value="XnlR_reg_dom"/>
</dbReference>
<dbReference type="Pfam" id="PF00172">
    <property type="entry name" value="Zn_clus"/>
    <property type="match status" value="1"/>
</dbReference>
<feature type="region of interest" description="Disordered" evidence="8">
    <location>
        <begin position="80"/>
        <end position="120"/>
    </location>
</feature>
<proteinExistence type="predicted"/>
<feature type="compositionally biased region" description="Polar residues" evidence="8">
    <location>
        <begin position="94"/>
        <end position="111"/>
    </location>
</feature>
<protein>
    <recommendedName>
        <fullName evidence="9">Zn(2)-C6 fungal-type domain-containing protein</fullName>
    </recommendedName>
</protein>
<keyword evidence="11" id="KW-1185">Reference proteome</keyword>
<dbReference type="Pfam" id="PF04082">
    <property type="entry name" value="Fungal_trans"/>
    <property type="match status" value="1"/>
</dbReference>
<accession>A0A7U2I1Y1</accession>
<sequence>MESLSRSSPRFARRVTACQRCRRRKQKCDLKHPNCSNCEKAGASCLVYDSGRQTELPRDYVSNLEKQIEALRRENQALRQQSQPLSVIDDNPASFGSPSTSVQEIDSTSTEGYPASPHHQSHLQDLVKSVRSVVVEPSRQPRFLGPSSGITLATMVMASIRVDTLPHPPHSIHEDNASLPVAASTSSKESSLPPRHAADHLIEVYFQYRTPHMPIIQRTQVEKAVMSAYAASGEVQSLGSATGQYMFTAYMVFAIALCNIPNPSGGTSRVMQSEGCFRSAVGWVERVITYSKSDLETLRAVLLLAQFVSMCPWQGSLWHLTGIAMRLCVDMGLHWESEGQSLEADQDALYERRRLWHCAYHFDRVLSITLGRPFGITDESTRVPLPSPWTVSRRSFGAETNDFDVHHQRAHNHLFSLSKLESEIKHVQQSQTWPVKAAYPKPNVVAWMNDVQPRLQEWHSTIPPLEKAHSSSIFAHQAYWDVIYNNAILLLYRPSSSNQHSLAESLSTSHNAACNLITGIKALQREGKLDVLWKSVHDLFMAGLTIIYSVWQSKEMRDRNHIRNSISALQSCASTLSAMSETFHGAAGCRDVFDALSSATIEWLITNEAEESRQTRVEFERQVEELLQQLQPSTTAFVDDPNARVMSNMLSTDNFAFGEMLNSAAQWPGAGGMGYFEMAQDQDQYMTGLGTNLDPFLY</sequence>
<evidence type="ECO:0000256" key="5">
    <source>
        <dbReference type="ARBA" id="ARBA00023125"/>
    </source>
</evidence>
<evidence type="ECO:0000256" key="3">
    <source>
        <dbReference type="ARBA" id="ARBA00022833"/>
    </source>
</evidence>
<comment type="subcellular location">
    <subcellularLocation>
        <location evidence="1">Nucleus</location>
    </subcellularLocation>
</comment>
<dbReference type="InterPro" id="IPR052202">
    <property type="entry name" value="Yeast_MetPath_Reg"/>
</dbReference>
<reference evidence="11" key="1">
    <citation type="journal article" date="2021" name="BMC Genomics">
        <title>Chromosome-level genome assembly and manually-curated proteome of model necrotroph Parastagonospora nodorum Sn15 reveals a genome-wide trove of candidate effector homologs, and redundancy of virulence-related functions within an accessory chromosome.</title>
        <authorList>
            <person name="Bertazzoni S."/>
            <person name="Jones D.A.B."/>
            <person name="Phan H.T."/>
            <person name="Tan K.-C."/>
            <person name="Hane J.K."/>
        </authorList>
    </citation>
    <scope>NUCLEOTIDE SEQUENCE [LARGE SCALE GENOMIC DNA]</scope>
    <source>
        <strain evidence="11">SN15 / ATCC MYA-4574 / FGSC 10173)</strain>
    </source>
</reference>
<dbReference type="Proteomes" id="UP000663193">
    <property type="component" value="Chromosome 9"/>
</dbReference>
<dbReference type="VEuPathDB" id="FungiDB:JI435_304490"/>
<dbReference type="PANTHER" id="PTHR47782">
    <property type="entry name" value="ZN(II)2CYS6 TRANSCRIPTION FACTOR (EUROFUNG)-RELATED"/>
    <property type="match status" value="1"/>
</dbReference>
<dbReference type="CDD" id="cd00067">
    <property type="entry name" value="GAL4"/>
    <property type="match status" value="1"/>
</dbReference>
<keyword evidence="2" id="KW-0479">Metal-binding</keyword>
<evidence type="ECO:0000256" key="1">
    <source>
        <dbReference type="ARBA" id="ARBA00004123"/>
    </source>
</evidence>
<dbReference type="GO" id="GO:0008270">
    <property type="term" value="F:zinc ion binding"/>
    <property type="evidence" value="ECO:0007669"/>
    <property type="project" value="InterPro"/>
</dbReference>
<dbReference type="PROSITE" id="PS50048">
    <property type="entry name" value="ZN2_CY6_FUNGAL_2"/>
    <property type="match status" value="1"/>
</dbReference>
<evidence type="ECO:0000256" key="7">
    <source>
        <dbReference type="ARBA" id="ARBA00023242"/>
    </source>
</evidence>
<dbReference type="GO" id="GO:0005634">
    <property type="term" value="C:nucleus"/>
    <property type="evidence" value="ECO:0007669"/>
    <property type="project" value="UniProtKB-SubCell"/>
</dbReference>
<dbReference type="OrthoDB" id="2399539at2759"/>
<evidence type="ECO:0000313" key="11">
    <source>
        <dbReference type="Proteomes" id="UP000663193"/>
    </source>
</evidence>
<dbReference type="EMBL" id="CP069031">
    <property type="protein sequence ID" value="QRC98819.1"/>
    <property type="molecule type" value="Genomic_DNA"/>
</dbReference>
<dbReference type="GO" id="GO:0000981">
    <property type="term" value="F:DNA-binding transcription factor activity, RNA polymerase II-specific"/>
    <property type="evidence" value="ECO:0007669"/>
    <property type="project" value="InterPro"/>
</dbReference>
<dbReference type="SMART" id="SM00066">
    <property type="entry name" value="GAL4"/>
    <property type="match status" value="1"/>
</dbReference>
<dbReference type="InterPro" id="IPR036864">
    <property type="entry name" value="Zn2-C6_fun-type_DNA-bd_sf"/>
</dbReference>
<keyword evidence="4" id="KW-0805">Transcription regulation</keyword>
<gene>
    <name evidence="10" type="ORF">JI435_304490</name>
</gene>
<evidence type="ECO:0000256" key="8">
    <source>
        <dbReference type="SAM" id="MobiDB-lite"/>
    </source>
</evidence>
<dbReference type="AlphaFoldDB" id="A0A7U2I1Y1"/>
<dbReference type="GO" id="GO:0003677">
    <property type="term" value="F:DNA binding"/>
    <property type="evidence" value="ECO:0007669"/>
    <property type="project" value="UniProtKB-KW"/>
</dbReference>
<evidence type="ECO:0000256" key="2">
    <source>
        <dbReference type="ARBA" id="ARBA00022723"/>
    </source>
</evidence>
<evidence type="ECO:0000256" key="4">
    <source>
        <dbReference type="ARBA" id="ARBA00023015"/>
    </source>
</evidence>
<evidence type="ECO:0000259" key="9">
    <source>
        <dbReference type="PROSITE" id="PS50048"/>
    </source>
</evidence>
<keyword evidence="6" id="KW-0804">Transcription</keyword>
<keyword evidence="7" id="KW-0539">Nucleus</keyword>
<keyword evidence="3" id="KW-0862">Zinc</keyword>
<dbReference type="SUPFAM" id="SSF57701">
    <property type="entry name" value="Zn2/Cys6 DNA-binding domain"/>
    <property type="match status" value="1"/>
</dbReference>
<dbReference type="PANTHER" id="PTHR47782:SF1">
    <property type="entry name" value="PYRIMIDINE PATHWAY REGULATORY PROTEIN 1"/>
    <property type="match status" value="1"/>
</dbReference>
<dbReference type="InterPro" id="IPR001138">
    <property type="entry name" value="Zn2Cys6_DnaBD"/>
</dbReference>
<dbReference type="PROSITE" id="PS00463">
    <property type="entry name" value="ZN2_CY6_FUNGAL_1"/>
    <property type="match status" value="1"/>
</dbReference>
<dbReference type="SMART" id="SM00906">
    <property type="entry name" value="Fungal_trans"/>
    <property type="match status" value="1"/>
</dbReference>
<dbReference type="Gene3D" id="4.10.240.10">
    <property type="entry name" value="Zn(2)-C6 fungal-type DNA-binding domain"/>
    <property type="match status" value="1"/>
</dbReference>